<feature type="domain" description="Solute-binding protein family 5" evidence="6">
    <location>
        <begin position="65"/>
        <end position="439"/>
    </location>
</feature>
<feature type="signal peptide" evidence="5">
    <location>
        <begin position="1"/>
        <end position="22"/>
    </location>
</feature>
<dbReference type="CDD" id="cd08498">
    <property type="entry name" value="PBP2_NikA_DppA_OppA_like_2"/>
    <property type="match status" value="1"/>
</dbReference>
<reference evidence="7 8" key="1">
    <citation type="submission" date="2019-06" db="EMBL/GenBank/DDBJ databases">
        <title>Genome of Methylobacterium sp. 17Sr1-39.</title>
        <authorList>
            <person name="Seo T."/>
        </authorList>
    </citation>
    <scope>NUCLEOTIDE SEQUENCE [LARGE SCALE GENOMIC DNA]</scope>
    <source>
        <strain evidence="7 8">17Sr1-39</strain>
    </source>
</reference>
<dbReference type="Gene3D" id="3.40.190.10">
    <property type="entry name" value="Periplasmic binding protein-like II"/>
    <property type="match status" value="1"/>
</dbReference>
<evidence type="ECO:0000313" key="8">
    <source>
        <dbReference type="Proteomes" id="UP000305267"/>
    </source>
</evidence>
<protein>
    <submittedName>
        <fullName evidence="7">ABC transporter substrate-binding protein</fullName>
    </submittedName>
</protein>
<comment type="caution">
    <text evidence="7">The sequence shown here is derived from an EMBL/GenBank/DDBJ whole genome shotgun (WGS) entry which is preliminary data.</text>
</comment>
<dbReference type="SUPFAM" id="SSF53850">
    <property type="entry name" value="Periplasmic binding protein-like II"/>
    <property type="match status" value="1"/>
</dbReference>
<dbReference type="Proteomes" id="UP000305267">
    <property type="component" value="Unassembled WGS sequence"/>
</dbReference>
<evidence type="ECO:0000313" key="7">
    <source>
        <dbReference type="EMBL" id="TNC12946.1"/>
    </source>
</evidence>
<keyword evidence="8" id="KW-1185">Reference proteome</keyword>
<keyword evidence="4 5" id="KW-0732">Signal</keyword>
<dbReference type="Gene3D" id="3.10.105.10">
    <property type="entry name" value="Dipeptide-binding Protein, Domain 3"/>
    <property type="match status" value="1"/>
</dbReference>
<evidence type="ECO:0000256" key="1">
    <source>
        <dbReference type="ARBA" id="ARBA00004418"/>
    </source>
</evidence>
<dbReference type="GO" id="GO:1904680">
    <property type="term" value="F:peptide transmembrane transporter activity"/>
    <property type="evidence" value="ECO:0007669"/>
    <property type="project" value="TreeGrafter"/>
</dbReference>
<organism evidence="7 8">
    <name type="scientific">Methylobacterium terricola</name>
    <dbReference type="NCBI Taxonomy" id="2583531"/>
    <lineage>
        <taxon>Bacteria</taxon>
        <taxon>Pseudomonadati</taxon>
        <taxon>Pseudomonadota</taxon>
        <taxon>Alphaproteobacteria</taxon>
        <taxon>Hyphomicrobiales</taxon>
        <taxon>Methylobacteriaceae</taxon>
        <taxon>Methylobacterium</taxon>
    </lineage>
</organism>
<dbReference type="EMBL" id="VDDA01000005">
    <property type="protein sequence ID" value="TNC12946.1"/>
    <property type="molecule type" value="Genomic_DNA"/>
</dbReference>
<dbReference type="RefSeq" id="WP_139036484.1">
    <property type="nucleotide sequence ID" value="NZ_VDDA01000005.1"/>
</dbReference>
<dbReference type="OrthoDB" id="9803988at2"/>
<evidence type="ECO:0000256" key="3">
    <source>
        <dbReference type="ARBA" id="ARBA00022448"/>
    </source>
</evidence>
<accession>A0A5C4LJ93</accession>
<dbReference type="InterPro" id="IPR039424">
    <property type="entry name" value="SBP_5"/>
</dbReference>
<evidence type="ECO:0000256" key="4">
    <source>
        <dbReference type="ARBA" id="ARBA00022729"/>
    </source>
</evidence>
<dbReference type="PIRSF" id="PIRSF002741">
    <property type="entry name" value="MppA"/>
    <property type="match status" value="1"/>
</dbReference>
<dbReference type="InterPro" id="IPR000914">
    <property type="entry name" value="SBP_5_dom"/>
</dbReference>
<comment type="similarity">
    <text evidence="2">Belongs to the bacterial solute-binding protein 5 family.</text>
</comment>
<dbReference type="PANTHER" id="PTHR30290:SF9">
    <property type="entry name" value="OLIGOPEPTIDE-BINDING PROTEIN APPA"/>
    <property type="match status" value="1"/>
</dbReference>
<evidence type="ECO:0000256" key="2">
    <source>
        <dbReference type="ARBA" id="ARBA00005695"/>
    </source>
</evidence>
<proteinExistence type="inferred from homology"/>
<keyword evidence="3" id="KW-0813">Transport</keyword>
<feature type="chain" id="PRO_5023126873" evidence="5">
    <location>
        <begin position="23"/>
        <end position="528"/>
    </location>
</feature>
<dbReference type="GO" id="GO:0030288">
    <property type="term" value="C:outer membrane-bounded periplasmic space"/>
    <property type="evidence" value="ECO:0007669"/>
    <property type="project" value="UniProtKB-ARBA"/>
</dbReference>
<dbReference type="Pfam" id="PF00496">
    <property type="entry name" value="SBP_bac_5"/>
    <property type="match status" value="1"/>
</dbReference>
<gene>
    <name evidence="7" type="ORF">FF100_14955</name>
</gene>
<evidence type="ECO:0000259" key="6">
    <source>
        <dbReference type="Pfam" id="PF00496"/>
    </source>
</evidence>
<name>A0A5C4LJ93_9HYPH</name>
<dbReference type="AlphaFoldDB" id="A0A5C4LJ93"/>
<dbReference type="InterPro" id="IPR030678">
    <property type="entry name" value="Peptide/Ni-bd"/>
</dbReference>
<dbReference type="GO" id="GO:0015833">
    <property type="term" value="P:peptide transport"/>
    <property type="evidence" value="ECO:0007669"/>
    <property type="project" value="TreeGrafter"/>
</dbReference>
<sequence length="528" mass="57216">MRPLYSLGLAALVTLGASGAFAQTLTIGVRAGPESIDPHYTSTGTHAETLKHVFDTLVWAGDNLELQPRLAESWRLVDDTTWEFKLRPGVKFHDGSDLTADDVKFSIERSRKISGPNPTSVYVRRVKEVTIVDPLTVRITTNGPAPTLPNDFVRVFVVSEKAAKDYSTQETANPGFNSGKAAIGTGPYRFVSWVPKDQLVLERFDGFWGGREPWQRVVRKELSNDAARVAQLKAGQVDVIARTPSSDVATLARDPKLAVVSTGTIYVFNLEFDFREKPPQVTAKDGSPLARNPFLDPRVREAFDLAIDREALAEFATEGQAKPASQLVTPNIFGYNPGLAATKPDVKRAKQLLAEAGYPDGFKVTLSFTSDRLPGDREVGTTLAQMLAQIGIAVAANAQPTALFFPARQRGEYSLAMWGWATSTGEAHYTLSSLTHTFDAAKGAGNYNVVGYSNPALDGLIDGAAVALDEGKRRGLLQEALALTARDRPRLPLVVIGTAWAAQKAKVTVTPRVDEDTLAMNIKPVGGR</sequence>
<dbReference type="GO" id="GO:0043190">
    <property type="term" value="C:ATP-binding cassette (ABC) transporter complex"/>
    <property type="evidence" value="ECO:0007669"/>
    <property type="project" value="InterPro"/>
</dbReference>
<dbReference type="PANTHER" id="PTHR30290">
    <property type="entry name" value="PERIPLASMIC BINDING COMPONENT OF ABC TRANSPORTER"/>
    <property type="match status" value="1"/>
</dbReference>
<comment type="subcellular location">
    <subcellularLocation>
        <location evidence="1">Periplasm</location>
    </subcellularLocation>
</comment>
<evidence type="ECO:0000256" key="5">
    <source>
        <dbReference type="SAM" id="SignalP"/>
    </source>
</evidence>